<dbReference type="Proteomes" id="UP001344906">
    <property type="component" value="Unassembled WGS sequence"/>
</dbReference>
<evidence type="ECO:0000313" key="3">
    <source>
        <dbReference type="Proteomes" id="UP001344906"/>
    </source>
</evidence>
<keyword evidence="3" id="KW-1185">Reference proteome</keyword>
<dbReference type="CDD" id="cd05403">
    <property type="entry name" value="NT_KNTase_like"/>
    <property type="match status" value="1"/>
</dbReference>
<feature type="domain" description="Polymerase nucleotidyl transferase" evidence="1">
    <location>
        <begin position="31"/>
        <end position="94"/>
    </location>
</feature>
<dbReference type="Pfam" id="PF01909">
    <property type="entry name" value="NTP_transf_2"/>
    <property type="match status" value="1"/>
</dbReference>
<dbReference type="SUPFAM" id="SSF81301">
    <property type="entry name" value="Nucleotidyltransferase"/>
    <property type="match status" value="1"/>
</dbReference>
<dbReference type="Gene3D" id="3.30.460.10">
    <property type="entry name" value="Beta Polymerase, domain 2"/>
    <property type="match status" value="1"/>
</dbReference>
<proteinExistence type="predicted"/>
<dbReference type="RefSeq" id="WP_338258127.1">
    <property type="nucleotide sequence ID" value="NZ_BSRI01000002.1"/>
</dbReference>
<dbReference type="InterPro" id="IPR043519">
    <property type="entry name" value="NT_sf"/>
</dbReference>
<comment type="caution">
    <text evidence="2">The sequence shown here is derived from an EMBL/GenBank/DDBJ whole genome shotgun (WGS) entry which is preliminary data.</text>
</comment>
<organism evidence="2 3">
    <name type="scientific">Dictyobacter halimunensis</name>
    <dbReference type="NCBI Taxonomy" id="3026934"/>
    <lineage>
        <taxon>Bacteria</taxon>
        <taxon>Bacillati</taxon>
        <taxon>Chloroflexota</taxon>
        <taxon>Ktedonobacteria</taxon>
        <taxon>Ktedonobacterales</taxon>
        <taxon>Dictyobacteraceae</taxon>
        <taxon>Dictyobacter</taxon>
    </lineage>
</organism>
<protein>
    <recommendedName>
        <fullName evidence="1">Polymerase nucleotidyl transferase domain-containing protein</fullName>
    </recommendedName>
</protein>
<dbReference type="InterPro" id="IPR002934">
    <property type="entry name" value="Polymerase_NTP_transf_dom"/>
</dbReference>
<evidence type="ECO:0000259" key="1">
    <source>
        <dbReference type="Pfam" id="PF01909"/>
    </source>
</evidence>
<reference evidence="2 3" key="1">
    <citation type="submission" date="2023-02" db="EMBL/GenBank/DDBJ databases">
        <title>Dictyobacter halimunensis sp. nov., a new member of the class Ktedonobacteria from forest soil in a geothermal area.</title>
        <authorList>
            <person name="Rachmania M.K."/>
            <person name="Ningsih F."/>
            <person name="Sakai Y."/>
            <person name="Yabe S."/>
            <person name="Yokota A."/>
            <person name="Sjamsuridzal W."/>
        </authorList>
    </citation>
    <scope>NUCLEOTIDE SEQUENCE [LARGE SCALE GENOMIC DNA]</scope>
    <source>
        <strain evidence="2 3">S3.2.2.5</strain>
    </source>
</reference>
<gene>
    <name evidence="2" type="ORF">KDH_77190</name>
</gene>
<sequence length="314" mass="35788">MPEQRQPGPSLADPRIDAVVRKVIRLYETTFPDRIAACYVEGSYADQTWLPTSDLDLLIVFRGRFADDAARQAAKQTWAGNEAGTHEVDISVIDEHSLREEGVYPSAKLGGRLLYGEDVLSLYPIVPIEEWARERMNAAYWLTINVYQRPIPVRLPLPFPDPADEFYGYTNRTVTLADGREVPCTRNLVRTTGWAATALLAFQAGQYVGRKRAGLRLYREHIGDEWTPLLAEIATFCRDRWQYLIPEALEERARLRSICQRALGFEQHFLTCYKPCLLNQLRSTNPAHVRFASWVQQQVPLDDPEVIAALQALK</sequence>
<dbReference type="EMBL" id="BSRI01000002">
    <property type="protein sequence ID" value="GLV60900.1"/>
    <property type="molecule type" value="Genomic_DNA"/>
</dbReference>
<name>A0ABQ6G4U2_9CHLR</name>
<evidence type="ECO:0000313" key="2">
    <source>
        <dbReference type="EMBL" id="GLV60900.1"/>
    </source>
</evidence>
<accession>A0ABQ6G4U2</accession>